<evidence type="ECO:0000256" key="2">
    <source>
        <dbReference type="SAM" id="MobiDB-lite"/>
    </source>
</evidence>
<feature type="region of interest" description="Disordered" evidence="2">
    <location>
        <begin position="1"/>
        <end position="97"/>
    </location>
</feature>
<proteinExistence type="predicted"/>
<dbReference type="OrthoDB" id="5328813at2759"/>
<sequence>MTGEKRGADLSARLKRPSKLTSRDSKATSPSRITAPPKAAIASSSKTKKDNLHRRKNPFNDMLLHKSGKETTNSNSTSTPEEAEQVSQDQQHVRASSIGSIKSITGARAADRIAELERNLVVAQEEQNVLQEELDKVRQHGVVYRETIEDYRRQLSVVYSNSHNHNSQSCSESPLEIDYEQEAPPRRSFNRPDEDLLEHNYELRTKIAELQDQLIEQDSIYRTRLDQQLSSRHHEYNDLQNRLHNTEKESQERLQQLLSLKHSISALTRMETQVTDSDLTDKFDNLYHRVREWVIGSFRRTKLSFANISPATAIALERITTHPQKIDTTDRLSFYQAIVSSHIVHSIFSEDIYVGLPSSGPLASIRQTAFHIHSGSPEYQEWRRTTTRALDSSSAKQQLHTERHKLLLDICSQIQRCLVDLTGHQLVASASASLVTVLETAVEVQHTLLLQKAQYKVLFFRNKEGMDVYFDEAQMEDINIDEDIDDDAAFPERKLRFCVFPCLEKFGDEVGENLEVCNVLLKARVCCGVG</sequence>
<evidence type="ECO:0000313" key="4">
    <source>
        <dbReference type="Proteomes" id="UP000800093"/>
    </source>
</evidence>
<keyword evidence="1" id="KW-0175">Coiled coil</keyword>
<feature type="compositionally biased region" description="Low complexity" evidence="2">
    <location>
        <begin position="33"/>
        <end position="45"/>
    </location>
</feature>
<comment type="caution">
    <text evidence="3">The sequence shown here is derived from an EMBL/GenBank/DDBJ whole genome shotgun (WGS) entry which is preliminary data.</text>
</comment>
<reference evidence="4" key="1">
    <citation type="journal article" date="2020" name="Stud. Mycol.">
        <title>101 Dothideomycetes genomes: A test case for predicting lifestyles and emergence of pathogens.</title>
        <authorList>
            <person name="Haridas S."/>
            <person name="Albert R."/>
            <person name="Binder M."/>
            <person name="Bloem J."/>
            <person name="LaButti K."/>
            <person name="Salamov A."/>
            <person name="Andreopoulos B."/>
            <person name="Baker S."/>
            <person name="Barry K."/>
            <person name="Bills G."/>
            <person name="Bluhm B."/>
            <person name="Cannon C."/>
            <person name="Castanera R."/>
            <person name="Culley D."/>
            <person name="Daum C."/>
            <person name="Ezra D."/>
            <person name="Gonzalez J."/>
            <person name="Henrissat B."/>
            <person name="Kuo A."/>
            <person name="Liang C."/>
            <person name="Lipzen A."/>
            <person name="Lutzoni F."/>
            <person name="Magnuson J."/>
            <person name="Mondo S."/>
            <person name="Nolan M."/>
            <person name="Ohm R."/>
            <person name="Pangilinan J."/>
            <person name="Park H.-J."/>
            <person name="Ramirez L."/>
            <person name="Alfaro M."/>
            <person name="Sun H."/>
            <person name="Tritt A."/>
            <person name="Yoshinaga Y."/>
            <person name="Zwiers L.-H."/>
            <person name="Turgeon B."/>
            <person name="Goodwin S."/>
            <person name="Spatafora J."/>
            <person name="Crous P."/>
            <person name="Grigoriev I."/>
        </authorList>
    </citation>
    <scope>NUCLEOTIDE SEQUENCE [LARGE SCALE GENOMIC DNA]</scope>
    <source>
        <strain evidence="4">CBS 304.66</strain>
    </source>
</reference>
<evidence type="ECO:0000256" key="1">
    <source>
        <dbReference type="SAM" id="Coils"/>
    </source>
</evidence>
<evidence type="ECO:0000313" key="3">
    <source>
        <dbReference type="EMBL" id="KAF2258599.1"/>
    </source>
</evidence>
<dbReference type="Proteomes" id="UP000800093">
    <property type="component" value="Unassembled WGS sequence"/>
</dbReference>
<dbReference type="EMBL" id="ML986755">
    <property type="protein sequence ID" value="KAF2258599.1"/>
    <property type="molecule type" value="Genomic_DNA"/>
</dbReference>
<gene>
    <name evidence="3" type="ORF">CC78DRAFT_621695</name>
</gene>
<name>A0A9P4N1C6_9PLEO</name>
<dbReference type="AlphaFoldDB" id="A0A9P4N1C6"/>
<feature type="compositionally biased region" description="Polar residues" evidence="2">
    <location>
        <begin position="85"/>
        <end position="97"/>
    </location>
</feature>
<feature type="coiled-coil region" evidence="1">
    <location>
        <begin position="106"/>
        <end position="140"/>
    </location>
</feature>
<keyword evidence="4" id="KW-1185">Reference proteome</keyword>
<organism evidence="3 4">
    <name type="scientific">Lojkania enalia</name>
    <dbReference type="NCBI Taxonomy" id="147567"/>
    <lineage>
        <taxon>Eukaryota</taxon>
        <taxon>Fungi</taxon>
        <taxon>Dikarya</taxon>
        <taxon>Ascomycota</taxon>
        <taxon>Pezizomycotina</taxon>
        <taxon>Dothideomycetes</taxon>
        <taxon>Pleosporomycetidae</taxon>
        <taxon>Pleosporales</taxon>
        <taxon>Pleosporales incertae sedis</taxon>
        <taxon>Lojkania</taxon>
    </lineage>
</organism>
<accession>A0A9P4N1C6</accession>
<protein>
    <submittedName>
        <fullName evidence="3">Uncharacterized protein</fullName>
    </submittedName>
</protein>